<dbReference type="PROSITE" id="PS50005">
    <property type="entry name" value="TPR"/>
    <property type="match status" value="1"/>
</dbReference>
<protein>
    <submittedName>
        <fullName evidence="2">Uncharacterized protein</fullName>
    </submittedName>
</protein>
<dbReference type="NCBIfam" id="TIGR02292">
    <property type="entry name" value="ygfB_yecA"/>
    <property type="match status" value="1"/>
</dbReference>
<comment type="caution">
    <text evidence="2">The sequence shown here is derived from an EMBL/GenBank/DDBJ whole genome shotgun (WGS) entry which is preliminary data.</text>
</comment>
<keyword evidence="1" id="KW-0802">TPR repeat</keyword>
<feature type="repeat" description="TPR" evidence="1">
    <location>
        <begin position="309"/>
        <end position="342"/>
    </location>
</feature>
<dbReference type="InterPro" id="IPR036255">
    <property type="entry name" value="YgfB-like_sf"/>
</dbReference>
<dbReference type="SUPFAM" id="SSF101327">
    <property type="entry name" value="YgfB-like"/>
    <property type="match status" value="1"/>
</dbReference>
<organism evidence="2 3">
    <name type="scientific">endosymbiont of Galathealinum brachiosum</name>
    <dbReference type="NCBI Taxonomy" id="2200906"/>
    <lineage>
        <taxon>Bacteria</taxon>
        <taxon>Pseudomonadati</taxon>
        <taxon>Pseudomonadota</taxon>
        <taxon>Gammaproteobacteria</taxon>
        <taxon>sulfur-oxidizing symbionts</taxon>
    </lineage>
</organism>
<evidence type="ECO:0000313" key="3">
    <source>
        <dbReference type="Proteomes" id="UP000254266"/>
    </source>
</evidence>
<dbReference type="Gene3D" id="1.25.40.10">
    <property type="entry name" value="Tetratricopeptide repeat domain"/>
    <property type="match status" value="1"/>
</dbReference>
<accession>A0A370DD36</accession>
<gene>
    <name evidence="2" type="ORF">DIZ80_11140</name>
</gene>
<dbReference type="InterPro" id="IPR011990">
    <property type="entry name" value="TPR-like_helical_dom_sf"/>
</dbReference>
<dbReference type="InterPro" id="IPR011978">
    <property type="entry name" value="YgfB-like"/>
</dbReference>
<name>A0A370DD36_9GAMM</name>
<evidence type="ECO:0000313" key="2">
    <source>
        <dbReference type="EMBL" id="RDH82819.1"/>
    </source>
</evidence>
<sequence length="460" mass="52302">MPKSTITLNQLAIWLSDESRPANTLSLDQLFGYLFAINCTPTSLKHSDWMPAIFADQFNLIKDADEYLDAITNMQQHITQDINDFMVGLPKTCQLTEPFEANFNDNQLHMWSKGFELGLTLTEHFWDDCKAEAQPQSFWMMLSFFSNLQNAQQLTAKFQNGALPIESVTRHIFSEFNKLMQGYADLAKKYKQDTAPAKINITSSAVKNSAGIPIMNNSNPGQDANQLIQQAWSTDNPVEKVQLAHQVLKQDPNNINALMLLAQWEAANSAERKDLLVRAVEGCENSLGKDFFEKNTGRFWLIRETRTFMEALTNLASSYAQLKDFNHAISCYERAISLNPADNQFNRYPLSNCYIQKRDLEKARQLAQQFQQDQGAFFLFDQALIAFIDSGDDKNSKILKKQALAHNKYVPKVLSGKIKMPKRMPEHLSSGDKDEAVLYAAQNTELWRSVAGSIPWLMKK</sequence>
<dbReference type="Pfam" id="PF00515">
    <property type="entry name" value="TPR_1"/>
    <property type="match status" value="1"/>
</dbReference>
<reference evidence="2 3" key="1">
    <citation type="journal article" date="2018" name="ISME J.">
        <title>Endosymbiont genomes yield clues of tubeworm success.</title>
        <authorList>
            <person name="Li Y."/>
            <person name="Liles M.R."/>
            <person name="Halanych K.M."/>
        </authorList>
    </citation>
    <scope>NUCLEOTIDE SEQUENCE [LARGE SCALE GENOMIC DNA]</scope>
    <source>
        <strain evidence="2">A1464</strain>
    </source>
</reference>
<dbReference type="EMBL" id="QFXC01000011">
    <property type="protein sequence ID" value="RDH82819.1"/>
    <property type="molecule type" value="Genomic_DNA"/>
</dbReference>
<dbReference type="AlphaFoldDB" id="A0A370DD36"/>
<dbReference type="InterPro" id="IPR019734">
    <property type="entry name" value="TPR_rpt"/>
</dbReference>
<dbReference type="SMART" id="SM00028">
    <property type="entry name" value="TPR"/>
    <property type="match status" value="1"/>
</dbReference>
<proteinExistence type="predicted"/>
<dbReference type="PROSITE" id="PS50293">
    <property type="entry name" value="TPR_REGION"/>
    <property type="match status" value="1"/>
</dbReference>
<dbReference type="Pfam" id="PF03695">
    <property type="entry name" value="UPF0149"/>
    <property type="match status" value="1"/>
</dbReference>
<evidence type="ECO:0000256" key="1">
    <source>
        <dbReference type="PROSITE-ProRule" id="PRU00339"/>
    </source>
</evidence>
<dbReference type="SUPFAM" id="SSF48452">
    <property type="entry name" value="TPR-like"/>
    <property type="match status" value="1"/>
</dbReference>
<keyword evidence="3" id="KW-1185">Reference proteome</keyword>
<dbReference type="Proteomes" id="UP000254266">
    <property type="component" value="Unassembled WGS sequence"/>
</dbReference>